<dbReference type="Proteomes" id="UP000516369">
    <property type="component" value="Chromosome"/>
</dbReference>
<keyword evidence="2" id="KW-1185">Reference proteome</keyword>
<evidence type="ECO:0000313" key="1">
    <source>
        <dbReference type="EMBL" id="QNT70976.1"/>
    </source>
</evidence>
<accession>A0A7H1N5J0</accession>
<evidence type="ECO:0000313" key="2">
    <source>
        <dbReference type="Proteomes" id="UP000516369"/>
    </source>
</evidence>
<reference evidence="1 2" key="1">
    <citation type="submission" date="2020-05" db="EMBL/GenBank/DDBJ databases">
        <title>Complete closed genome sequence of Defluviicoccus vanus.</title>
        <authorList>
            <person name="Bessarab I."/>
            <person name="Arumugam K."/>
            <person name="Maszenan A.M."/>
            <person name="Seviour R.J."/>
            <person name="Williams R.B."/>
        </authorList>
    </citation>
    <scope>NUCLEOTIDE SEQUENCE [LARGE SCALE GENOMIC DNA]</scope>
    <source>
        <strain evidence="1 2">Ben 114</strain>
    </source>
</reference>
<dbReference type="KEGG" id="dvn:HQ394_18760"/>
<name>A0A7H1N5J0_9PROT</name>
<proteinExistence type="predicted"/>
<dbReference type="AlphaFoldDB" id="A0A7H1N5J0"/>
<sequence>MLYLPNNGYKVYMVELFNQQVRSLVTTRRRHSFFNDHWAEVQVRDVVARSETEARALIAERFPPEDGFVVQAIVPERC</sequence>
<organism evidence="1 2">
    <name type="scientific">Defluviicoccus vanus</name>
    <dbReference type="NCBI Taxonomy" id="111831"/>
    <lineage>
        <taxon>Bacteria</taxon>
        <taxon>Pseudomonadati</taxon>
        <taxon>Pseudomonadota</taxon>
        <taxon>Alphaproteobacteria</taxon>
        <taxon>Rhodospirillales</taxon>
        <taxon>Rhodospirillaceae</taxon>
        <taxon>Defluviicoccus</taxon>
    </lineage>
</organism>
<protein>
    <submittedName>
        <fullName evidence="1">Uncharacterized protein</fullName>
    </submittedName>
</protein>
<dbReference type="EMBL" id="CP053923">
    <property type="protein sequence ID" value="QNT70976.1"/>
    <property type="molecule type" value="Genomic_DNA"/>
</dbReference>
<gene>
    <name evidence="1" type="ORF">HQ394_18760</name>
</gene>
<dbReference type="RefSeq" id="WP_190261436.1">
    <property type="nucleotide sequence ID" value="NZ_CP053923.1"/>
</dbReference>